<gene>
    <name evidence="1" type="ORF">BDQ12DRAFT_682278</name>
</gene>
<reference evidence="1 2" key="1">
    <citation type="journal article" date="2019" name="Nat. Ecol. Evol.">
        <title>Megaphylogeny resolves global patterns of mushroom evolution.</title>
        <authorList>
            <person name="Varga T."/>
            <person name="Krizsan K."/>
            <person name="Foldi C."/>
            <person name="Dima B."/>
            <person name="Sanchez-Garcia M."/>
            <person name="Sanchez-Ramirez S."/>
            <person name="Szollosi G.J."/>
            <person name="Szarkandi J.G."/>
            <person name="Papp V."/>
            <person name="Albert L."/>
            <person name="Andreopoulos W."/>
            <person name="Angelini C."/>
            <person name="Antonin V."/>
            <person name="Barry K.W."/>
            <person name="Bougher N.L."/>
            <person name="Buchanan P."/>
            <person name="Buyck B."/>
            <person name="Bense V."/>
            <person name="Catcheside P."/>
            <person name="Chovatia M."/>
            <person name="Cooper J."/>
            <person name="Damon W."/>
            <person name="Desjardin D."/>
            <person name="Finy P."/>
            <person name="Geml J."/>
            <person name="Haridas S."/>
            <person name="Hughes K."/>
            <person name="Justo A."/>
            <person name="Karasinski D."/>
            <person name="Kautmanova I."/>
            <person name="Kiss B."/>
            <person name="Kocsube S."/>
            <person name="Kotiranta H."/>
            <person name="LaButti K.M."/>
            <person name="Lechner B.E."/>
            <person name="Liimatainen K."/>
            <person name="Lipzen A."/>
            <person name="Lukacs Z."/>
            <person name="Mihaltcheva S."/>
            <person name="Morgado L.N."/>
            <person name="Niskanen T."/>
            <person name="Noordeloos M.E."/>
            <person name="Ohm R.A."/>
            <person name="Ortiz-Santana B."/>
            <person name="Ovrebo C."/>
            <person name="Racz N."/>
            <person name="Riley R."/>
            <person name="Savchenko A."/>
            <person name="Shiryaev A."/>
            <person name="Soop K."/>
            <person name="Spirin V."/>
            <person name="Szebenyi C."/>
            <person name="Tomsovsky M."/>
            <person name="Tulloss R.E."/>
            <person name="Uehling J."/>
            <person name="Grigoriev I.V."/>
            <person name="Vagvolgyi C."/>
            <person name="Papp T."/>
            <person name="Martin F.M."/>
            <person name="Miettinen O."/>
            <person name="Hibbett D.S."/>
            <person name="Nagy L.G."/>
        </authorList>
    </citation>
    <scope>NUCLEOTIDE SEQUENCE [LARGE SCALE GENOMIC DNA]</scope>
    <source>
        <strain evidence="1 2">CBS 166.37</strain>
    </source>
</reference>
<organism evidence="1 2">
    <name type="scientific">Crucibulum laeve</name>
    <dbReference type="NCBI Taxonomy" id="68775"/>
    <lineage>
        <taxon>Eukaryota</taxon>
        <taxon>Fungi</taxon>
        <taxon>Dikarya</taxon>
        <taxon>Basidiomycota</taxon>
        <taxon>Agaricomycotina</taxon>
        <taxon>Agaricomycetes</taxon>
        <taxon>Agaricomycetidae</taxon>
        <taxon>Agaricales</taxon>
        <taxon>Agaricineae</taxon>
        <taxon>Nidulariaceae</taxon>
        <taxon>Crucibulum</taxon>
    </lineage>
</organism>
<dbReference type="Proteomes" id="UP000308652">
    <property type="component" value="Unassembled WGS sequence"/>
</dbReference>
<evidence type="ECO:0000313" key="2">
    <source>
        <dbReference type="Proteomes" id="UP000308652"/>
    </source>
</evidence>
<keyword evidence="2" id="KW-1185">Reference proteome</keyword>
<name>A0A5C3M461_9AGAR</name>
<dbReference type="EMBL" id="ML213600">
    <property type="protein sequence ID" value="TFK39166.1"/>
    <property type="molecule type" value="Genomic_DNA"/>
</dbReference>
<proteinExistence type="predicted"/>
<evidence type="ECO:0000313" key="1">
    <source>
        <dbReference type="EMBL" id="TFK39166.1"/>
    </source>
</evidence>
<accession>A0A5C3M461</accession>
<dbReference type="AlphaFoldDB" id="A0A5C3M461"/>
<protein>
    <submittedName>
        <fullName evidence="1">Uncharacterized protein</fullName>
    </submittedName>
</protein>
<sequence length="160" mass="17677">MDSVGEPKSIALVELGQLSWWINRTEHPSREILDVIMTPLDDVCVGRAGRAPLVGELIVWQWLRTSRSVLLQRSLGLRARKQRGPICSFGIGIPVRWRRRGIGWRLDGLGDEFALSKMGPETKEQPAGESHVGGVIDSTACSRATSSESNSFWKSTPIPT</sequence>